<keyword evidence="2" id="KW-1185">Reference proteome</keyword>
<reference evidence="1 2" key="1">
    <citation type="submission" date="2016-11" db="EMBL/GenBank/DDBJ databases">
        <authorList>
            <person name="Jaros S."/>
            <person name="Januszkiewicz K."/>
            <person name="Wedrychowicz H."/>
        </authorList>
    </citation>
    <scope>NUCLEOTIDE SEQUENCE [LARGE SCALE GENOMIC DNA]</scope>
    <source>
        <strain evidence="1 2">DSM 9705</strain>
    </source>
</reference>
<evidence type="ECO:0000313" key="1">
    <source>
        <dbReference type="EMBL" id="SHH95145.1"/>
    </source>
</evidence>
<proteinExistence type="predicted"/>
<gene>
    <name evidence="1" type="ORF">SAMN02745124_02789</name>
</gene>
<sequence length="101" mass="11473">MKFCAVCEKPLDFQEFLDGDVCTSCRQQQQRTAAKPAERELDIETLLDTTLSLSGDKVELRSPEGWVLWTAGAGQQQRLRAILAGAQRILEIRRKRSRNKP</sequence>
<dbReference type="AlphaFoldDB" id="A0A1M5X5Q0"/>
<organism evidence="1 2">
    <name type="scientific">Desulfofustis glycolicus DSM 9705</name>
    <dbReference type="NCBI Taxonomy" id="1121409"/>
    <lineage>
        <taxon>Bacteria</taxon>
        <taxon>Pseudomonadati</taxon>
        <taxon>Thermodesulfobacteriota</taxon>
        <taxon>Desulfobulbia</taxon>
        <taxon>Desulfobulbales</taxon>
        <taxon>Desulfocapsaceae</taxon>
        <taxon>Desulfofustis</taxon>
    </lineage>
</organism>
<protein>
    <submittedName>
        <fullName evidence="1">Uncharacterized protein</fullName>
    </submittedName>
</protein>
<dbReference type="Proteomes" id="UP000184139">
    <property type="component" value="Unassembled WGS sequence"/>
</dbReference>
<accession>A0A1M5X5Q0</accession>
<evidence type="ECO:0000313" key="2">
    <source>
        <dbReference type="Proteomes" id="UP000184139"/>
    </source>
</evidence>
<dbReference type="RefSeq" id="WP_073377038.1">
    <property type="nucleotide sequence ID" value="NZ_FQXS01000017.1"/>
</dbReference>
<name>A0A1M5X5Q0_9BACT</name>
<dbReference type="STRING" id="1121409.SAMN02745124_02789"/>
<dbReference type="EMBL" id="FQXS01000017">
    <property type="protein sequence ID" value="SHH95145.1"/>
    <property type="molecule type" value="Genomic_DNA"/>
</dbReference>